<dbReference type="SUPFAM" id="SSF46785">
    <property type="entry name" value="Winged helix' DNA-binding domain"/>
    <property type="match status" value="1"/>
</dbReference>
<dbReference type="SMART" id="SM00419">
    <property type="entry name" value="HTH_CRP"/>
    <property type="match status" value="1"/>
</dbReference>
<organism evidence="6 7">
    <name type="scientific">Chitinophaga flava</name>
    <dbReference type="NCBI Taxonomy" id="2259036"/>
    <lineage>
        <taxon>Bacteria</taxon>
        <taxon>Pseudomonadati</taxon>
        <taxon>Bacteroidota</taxon>
        <taxon>Chitinophagia</taxon>
        <taxon>Chitinophagales</taxon>
        <taxon>Chitinophagaceae</taxon>
        <taxon>Chitinophaga</taxon>
    </lineage>
</organism>
<dbReference type="AlphaFoldDB" id="A0A365XS80"/>
<dbReference type="InterPro" id="IPR036388">
    <property type="entry name" value="WH-like_DNA-bd_sf"/>
</dbReference>
<feature type="domain" description="HTH crp-type" evidence="5">
    <location>
        <begin position="149"/>
        <end position="215"/>
    </location>
</feature>
<dbReference type="InterPro" id="IPR000595">
    <property type="entry name" value="cNMP-bd_dom"/>
</dbReference>
<keyword evidence="2" id="KW-0238">DNA-binding</keyword>
<evidence type="ECO:0000259" key="5">
    <source>
        <dbReference type="PROSITE" id="PS51063"/>
    </source>
</evidence>
<feature type="domain" description="Cyclic nucleotide-binding" evidence="4">
    <location>
        <begin position="38"/>
        <end position="135"/>
    </location>
</feature>
<dbReference type="Pfam" id="PF13545">
    <property type="entry name" value="HTH_Crp_2"/>
    <property type="match status" value="1"/>
</dbReference>
<dbReference type="InterPro" id="IPR036390">
    <property type="entry name" value="WH_DNA-bd_sf"/>
</dbReference>
<evidence type="ECO:0000256" key="2">
    <source>
        <dbReference type="ARBA" id="ARBA00023125"/>
    </source>
</evidence>
<dbReference type="SMART" id="SM00100">
    <property type="entry name" value="cNMP"/>
    <property type="match status" value="1"/>
</dbReference>
<evidence type="ECO:0000313" key="6">
    <source>
        <dbReference type="EMBL" id="RBL88881.1"/>
    </source>
</evidence>
<dbReference type="Pfam" id="PF00027">
    <property type="entry name" value="cNMP_binding"/>
    <property type="match status" value="1"/>
</dbReference>
<reference evidence="6 7" key="1">
    <citation type="submission" date="2018-05" db="EMBL/GenBank/DDBJ databases">
        <title>Chitinophaga sp. K3CV102501T nov., isolated from isolated from a monsoon evergreen broad-leaved forest soil.</title>
        <authorList>
            <person name="Lv Y."/>
        </authorList>
    </citation>
    <scope>NUCLEOTIDE SEQUENCE [LARGE SCALE GENOMIC DNA]</scope>
    <source>
        <strain evidence="6 7">GDMCC 1.1325</strain>
    </source>
</reference>
<evidence type="ECO:0000256" key="1">
    <source>
        <dbReference type="ARBA" id="ARBA00023015"/>
    </source>
</evidence>
<gene>
    <name evidence="6" type="ORF">DF182_20225</name>
</gene>
<dbReference type="PANTHER" id="PTHR24567">
    <property type="entry name" value="CRP FAMILY TRANSCRIPTIONAL REGULATORY PROTEIN"/>
    <property type="match status" value="1"/>
</dbReference>
<proteinExistence type="predicted"/>
<dbReference type="GO" id="GO:0003677">
    <property type="term" value="F:DNA binding"/>
    <property type="evidence" value="ECO:0007669"/>
    <property type="project" value="UniProtKB-KW"/>
</dbReference>
<dbReference type="PANTHER" id="PTHR24567:SF74">
    <property type="entry name" value="HTH-TYPE TRANSCRIPTIONAL REGULATOR ARCR"/>
    <property type="match status" value="1"/>
</dbReference>
<dbReference type="InterPro" id="IPR012318">
    <property type="entry name" value="HTH_CRP"/>
</dbReference>
<sequence>MKKARACDLKTCFLCRYSIPEWLTAVAAHRQHLACKKGETLFQEGAPATGIYFLYDGKVKVHKQWGPDKELIIRFAKKGDILGHRGFGSEQRLYPVSATALEDCTVCYIDNTFFEASLKVNPDLTYRLMQFYAAELQEAEKKMRNLVHMDVKSRLADALLEISRVYGHKQFTINRQDLASFAGTTYETIYRILQDFIQQQLITAEGKSITILQEKKLQQLLTAAH</sequence>
<keyword evidence="1" id="KW-0805">Transcription regulation</keyword>
<dbReference type="EMBL" id="QFFJ01000002">
    <property type="protein sequence ID" value="RBL88881.1"/>
    <property type="molecule type" value="Genomic_DNA"/>
</dbReference>
<evidence type="ECO:0000256" key="3">
    <source>
        <dbReference type="ARBA" id="ARBA00023163"/>
    </source>
</evidence>
<dbReference type="InterPro" id="IPR050397">
    <property type="entry name" value="Env_Response_Regulators"/>
</dbReference>
<dbReference type="Gene3D" id="2.60.120.10">
    <property type="entry name" value="Jelly Rolls"/>
    <property type="match status" value="1"/>
</dbReference>
<keyword evidence="3" id="KW-0804">Transcription</keyword>
<comment type="caution">
    <text evidence="6">The sequence shown here is derived from an EMBL/GenBank/DDBJ whole genome shotgun (WGS) entry which is preliminary data.</text>
</comment>
<dbReference type="OrthoDB" id="9127033at2"/>
<dbReference type="RefSeq" id="WP_113617622.1">
    <property type="nucleotide sequence ID" value="NZ_QFFJ01000002.1"/>
</dbReference>
<accession>A0A365XS80</accession>
<evidence type="ECO:0000313" key="7">
    <source>
        <dbReference type="Proteomes" id="UP000253410"/>
    </source>
</evidence>
<name>A0A365XS80_9BACT</name>
<dbReference type="InterPro" id="IPR014710">
    <property type="entry name" value="RmlC-like_jellyroll"/>
</dbReference>
<dbReference type="CDD" id="cd00038">
    <property type="entry name" value="CAP_ED"/>
    <property type="match status" value="1"/>
</dbReference>
<dbReference type="Proteomes" id="UP000253410">
    <property type="component" value="Unassembled WGS sequence"/>
</dbReference>
<dbReference type="GO" id="GO:0003700">
    <property type="term" value="F:DNA-binding transcription factor activity"/>
    <property type="evidence" value="ECO:0007669"/>
    <property type="project" value="TreeGrafter"/>
</dbReference>
<dbReference type="GO" id="GO:0005829">
    <property type="term" value="C:cytosol"/>
    <property type="evidence" value="ECO:0007669"/>
    <property type="project" value="TreeGrafter"/>
</dbReference>
<dbReference type="PROSITE" id="PS51063">
    <property type="entry name" value="HTH_CRP_2"/>
    <property type="match status" value="1"/>
</dbReference>
<keyword evidence="7" id="KW-1185">Reference proteome</keyword>
<dbReference type="Gene3D" id="1.10.10.10">
    <property type="entry name" value="Winged helix-like DNA-binding domain superfamily/Winged helix DNA-binding domain"/>
    <property type="match status" value="1"/>
</dbReference>
<evidence type="ECO:0000259" key="4">
    <source>
        <dbReference type="PROSITE" id="PS50042"/>
    </source>
</evidence>
<dbReference type="SUPFAM" id="SSF51206">
    <property type="entry name" value="cAMP-binding domain-like"/>
    <property type="match status" value="1"/>
</dbReference>
<protein>
    <submittedName>
        <fullName evidence="6">Transcriptional regulator</fullName>
    </submittedName>
</protein>
<dbReference type="InterPro" id="IPR018490">
    <property type="entry name" value="cNMP-bd_dom_sf"/>
</dbReference>
<dbReference type="PROSITE" id="PS50042">
    <property type="entry name" value="CNMP_BINDING_3"/>
    <property type="match status" value="1"/>
</dbReference>